<feature type="domain" description="Endo-beta-1,6-galactanase-like" evidence="7">
    <location>
        <begin position="150"/>
        <end position="294"/>
    </location>
</feature>
<name>A0AAJ6AMU1_MICMQ</name>
<dbReference type="InterPro" id="IPR039743">
    <property type="entry name" value="6GAL/EXGAL"/>
</dbReference>
<dbReference type="InterPro" id="IPR039514">
    <property type="entry name" value="6GAL-like"/>
</dbReference>
<feature type="signal peptide" evidence="5">
    <location>
        <begin position="1"/>
        <end position="35"/>
    </location>
</feature>
<evidence type="ECO:0000259" key="7">
    <source>
        <dbReference type="Pfam" id="PF14587"/>
    </source>
</evidence>
<keyword evidence="2" id="KW-0378">Hydrolase</keyword>
<dbReference type="SUPFAM" id="SSF50370">
    <property type="entry name" value="Ricin B-like lectins"/>
    <property type="match status" value="1"/>
</dbReference>
<evidence type="ECO:0000256" key="3">
    <source>
        <dbReference type="ARBA" id="ARBA00023295"/>
    </source>
</evidence>
<sequence>MSARTATTSRRALAMAAVLAATASGLAAFPQAATAAESDVTLTPNPAYAGAPFKGWGSSLVWMANATGSYPAELRDELIDKVFGDEGLNLNIARYNIGGGNATDVPDYLRPGGAVPGWWNPDAPLTDDDGAITSSFADRDRFRAAWTGESASDYDFSADAAQLAWVSAIKDQVDTWEAFSNSPPYFMTESGFVSGGTDPWADQIRRDSLDTFATYLKTVVEHVEDTQGISFDTIDPLNEPNTNYWGTTIGGDGWPTSASRQEGAHAGPVLQADVIKALAAELAASGTTTDAVISGPDETNPQRFVEDWNGWDTAARDAVAQLNVHTYSTGGRHLARDIAKSAAKPLWMSEVEGNWGGDSWNPDAIENGLGIAQLVSSDLRELEPEAWVLWQPVEDLYNMEKVEKKNWGSVFIDFDCNAEGDSARRLADGDADAGCHIRTNAKYNTLRNFTHYIEPGDQLVRVADNDTTAAIDADGSGATLVHTNESDQARTITIDLSLFGDIDQGATVTPVVTTESPASDPTANALRAGTAVSVGADGTAVLTVPAKSVTTFVVSGVEGVAAEAPALRDGETYTITGVQSGHALTASDDGALLGSARDPELIPAQTWTASLLDDQPGTSRDRFALRATDGRALVADGDSTALRVLDDASAATDPSALWMMTSTDGAEFSLLNAGRGAVLDVGGSSTSVGASVGVWQSNWGANQLWRLESARDNIAPYASFRPGQEWLDSDGEVIQAHGGQVVPSKDADGRTIYYLYGEDRTNGYHSAPGVHVYSSYDLYNWDDRGVALRALSSKDQFEDDPYFEALYGDYSAAQQDAVYRDLGTVPVDGVTPPIIERPKVIFNEKTGKWVMWAHMDGPSATSSAQYAKANAGVAVADSPFGPFTYIDSYRLHYAPADAEPTNHAPNNRGMARDMNLFVDDDGTGYIIYSSEENATMFISKLNDDYTDLATPADEAVLGVDYNRIFVNQSRESPAIFKHDERYFLITSGTTGWSPNPSRWASSSDIMGAWTEMGDPFPWWAQSNSWNSQPSSVIPVDREHGKYIYMGDRWNGGGDLKNAQMVWLPINMGEGGDSLAVEVHDEWTLDQLDQWSAWDVSAVPETVPVGGALDTPVVNVTQNGVMTEQPVTWSIAGSFDAPGIVTATGTLPEFGGRTFTRTIAVVPEGLRYAVNAGGQQTADWLALRDAAEDEGDLRNSRADQAYAEDAASGASWGYVSEGSKSAGTVDGTMFSTLRYAVDGRDIAYRFGDLEPGRYSVHVGYADPWDQWDDRGAKVSVNGAVVEQDHDYGAADEVRSYGDIAVGDEGQIELVLQPTRDADVQVSWIMVTLDEAATPEPAQVTLSADAVTAGDRITVDVSGLEPDEVVSFALHSDPIDMGTVTADGSGAGTLSWRVPTDVAAGQHHVVMTRADGTEVRAPLTVRAAQPGTGGVGEGNTTGTGSGAAGVGGLASTGLDAAGLTSALALAALLLAAGGLAFARRRGVRR</sequence>
<dbReference type="InterPro" id="IPR013780">
    <property type="entry name" value="Glyco_hydro_b"/>
</dbReference>
<protein>
    <submittedName>
        <fullName evidence="8">RICIN domain-containing protein</fullName>
    </submittedName>
</protein>
<dbReference type="PROSITE" id="PS51318">
    <property type="entry name" value="TAT"/>
    <property type="match status" value="1"/>
</dbReference>
<evidence type="ECO:0000313" key="8">
    <source>
        <dbReference type="EMBL" id="WEF20812.1"/>
    </source>
</evidence>
<keyword evidence="3" id="KW-0326">Glycosidase</keyword>
<dbReference type="InterPro" id="IPR006311">
    <property type="entry name" value="TAT_signal"/>
</dbReference>
<evidence type="ECO:0000256" key="2">
    <source>
        <dbReference type="ARBA" id="ARBA00022801"/>
    </source>
</evidence>
<dbReference type="InterPro" id="IPR006710">
    <property type="entry name" value="Glyco_hydro_43"/>
</dbReference>
<dbReference type="Pfam" id="PF14587">
    <property type="entry name" value="Glyco_hydr_30_2"/>
    <property type="match status" value="1"/>
</dbReference>
<feature type="chain" id="PRO_5042489508" evidence="5">
    <location>
        <begin position="36"/>
        <end position="1483"/>
    </location>
</feature>
<dbReference type="InterPro" id="IPR023296">
    <property type="entry name" value="Glyco_hydro_beta-prop_sf"/>
</dbReference>
<dbReference type="SUPFAM" id="SSF51445">
    <property type="entry name" value="(Trans)glycosidases"/>
    <property type="match status" value="1"/>
</dbReference>
<dbReference type="Gene3D" id="3.20.20.80">
    <property type="entry name" value="Glycosidases"/>
    <property type="match status" value="1"/>
</dbReference>
<dbReference type="Pfam" id="PF04616">
    <property type="entry name" value="Glyco_hydro_43"/>
    <property type="match status" value="1"/>
</dbReference>
<keyword evidence="4" id="KW-0472">Membrane</keyword>
<dbReference type="Gene3D" id="2.115.10.20">
    <property type="entry name" value="Glycosyl hydrolase domain, family 43"/>
    <property type="match status" value="1"/>
</dbReference>
<keyword evidence="5" id="KW-0732">Signal</keyword>
<dbReference type="Proteomes" id="UP001214756">
    <property type="component" value="Chromosome"/>
</dbReference>
<evidence type="ECO:0000256" key="4">
    <source>
        <dbReference type="SAM" id="Phobius"/>
    </source>
</evidence>
<dbReference type="InterPro" id="IPR017853">
    <property type="entry name" value="GH"/>
</dbReference>
<evidence type="ECO:0000259" key="6">
    <source>
        <dbReference type="Pfam" id="PF14200"/>
    </source>
</evidence>
<reference evidence="8" key="1">
    <citation type="submission" date="2023-02" db="EMBL/GenBank/DDBJ databases">
        <title>Genome sequence of Microbacterium liquefaciens B1075.</title>
        <authorList>
            <person name="Cao J."/>
            <person name="Li X."/>
        </authorList>
    </citation>
    <scope>NUCLEOTIDE SEQUENCE</scope>
    <source>
        <strain evidence="8">B1075</strain>
    </source>
</reference>
<dbReference type="CDD" id="cd18825">
    <property type="entry name" value="GH43_CtGH43-like"/>
    <property type="match status" value="1"/>
</dbReference>
<organism evidence="8 9">
    <name type="scientific">Microbacterium maritypicum</name>
    <name type="common">Microbacterium liquefaciens</name>
    <dbReference type="NCBI Taxonomy" id="33918"/>
    <lineage>
        <taxon>Bacteria</taxon>
        <taxon>Bacillati</taxon>
        <taxon>Actinomycetota</taxon>
        <taxon>Actinomycetes</taxon>
        <taxon>Micrococcales</taxon>
        <taxon>Microbacteriaceae</taxon>
        <taxon>Microbacterium</taxon>
    </lineage>
</organism>
<keyword evidence="4" id="KW-1133">Transmembrane helix</keyword>
<accession>A0AAJ6AMU1</accession>
<dbReference type="Pfam" id="PF14200">
    <property type="entry name" value="RicinB_lectin_2"/>
    <property type="match status" value="1"/>
</dbReference>
<dbReference type="PANTHER" id="PTHR42767">
    <property type="entry name" value="ENDO-BETA-1,6-GALACTANASE"/>
    <property type="match status" value="1"/>
</dbReference>
<evidence type="ECO:0000256" key="1">
    <source>
        <dbReference type="ARBA" id="ARBA00009865"/>
    </source>
</evidence>
<keyword evidence="4" id="KW-0812">Transmembrane</keyword>
<feature type="domain" description="Ricin B lectin" evidence="6">
    <location>
        <begin position="657"/>
        <end position="713"/>
    </location>
</feature>
<dbReference type="RefSeq" id="WP_275093138.1">
    <property type="nucleotide sequence ID" value="NZ_CP118606.1"/>
</dbReference>
<dbReference type="InterPro" id="IPR035992">
    <property type="entry name" value="Ricin_B-like_lectins"/>
</dbReference>
<dbReference type="GO" id="GO:0005975">
    <property type="term" value="P:carbohydrate metabolic process"/>
    <property type="evidence" value="ECO:0007669"/>
    <property type="project" value="InterPro"/>
</dbReference>
<gene>
    <name evidence="8" type="ORF">PWF71_16190</name>
</gene>
<dbReference type="Gene3D" id="2.60.120.430">
    <property type="entry name" value="Galactose-binding lectin"/>
    <property type="match status" value="1"/>
</dbReference>
<dbReference type="PANTHER" id="PTHR42767:SF1">
    <property type="entry name" value="ENDO-BETA-1,6-GALACTANASE-LIKE DOMAIN-CONTAINING PROTEIN"/>
    <property type="match status" value="1"/>
</dbReference>
<proteinExistence type="inferred from homology"/>
<evidence type="ECO:0000256" key="5">
    <source>
        <dbReference type="SAM" id="SignalP"/>
    </source>
</evidence>
<evidence type="ECO:0000313" key="9">
    <source>
        <dbReference type="Proteomes" id="UP001214756"/>
    </source>
</evidence>
<dbReference type="Gene3D" id="2.60.40.1180">
    <property type="entry name" value="Golgi alpha-mannosidase II"/>
    <property type="match status" value="1"/>
</dbReference>
<comment type="similarity">
    <text evidence="1">Belongs to the glycosyl hydrolase 43 family.</text>
</comment>
<dbReference type="GO" id="GO:0004553">
    <property type="term" value="F:hydrolase activity, hydrolyzing O-glycosyl compounds"/>
    <property type="evidence" value="ECO:0007669"/>
    <property type="project" value="InterPro"/>
</dbReference>
<dbReference type="PROSITE" id="PS50231">
    <property type="entry name" value="RICIN_B_LECTIN"/>
    <property type="match status" value="1"/>
</dbReference>
<dbReference type="Gene3D" id="2.80.10.50">
    <property type="match status" value="1"/>
</dbReference>
<dbReference type="SUPFAM" id="SSF75005">
    <property type="entry name" value="Arabinanase/levansucrase/invertase"/>
    <property type="match status" value="1"/>
</dbReference>
<feature type="transmembrane region" description="Helical" evidence="4">
    <location>
        <begin position="1454"/>
        <end position="1476"/>
    </location>
</feature>
<dbReference type="InterPro" id="IPR000772">
    <property type="entry name" value="Ricin_B_lectin"/>
</dbReference>
<dbReference type="CDD" id="cd00161">
    <property type="entry name" value="beta-trefoil_Ricin-like"/>
    <property type="match status" value="1"/>
</dbReference>
<dbReference type="EMBL" id="CP118606">
    <property type="protein sequence ID" value="WEF20812.1"/>
    <property type="molecule type" value="Genomic_DNA"/>
</dbReference>